<evidence type="ECO:0000313" key="7">
    <source>
        <dbReference type="EMBL" id="CEG36448.1"/>
    </source>
</evidence>
<proteinExistence type="predicted"/>
<evidence type="ECO:0000256" key="1">
    <source>
        <dbReference type="ARBA" id="ARBA00022729"/>
    </source>
</evidence>
<dbReference type="InterPro" id="IPR003644">
    <property type="entry name" value="Calx_beta"/>
</dbReference>
<dbReference type="OrthoDB" id="194033at2759"/>
<dbReference type="GO" id="GO:0016020">
    <property type="term" value="C:membrane"/>
    <property type="evidence" value="ECO:0007669"/>
    <property type="project" value="InterPro"/>
</dbReference>
<evidence type="ECO:0000256" key="4">
    <source>
        <dbReference type="PROSITE-ProRule" id="PRU00206"/>
    </source>
</evidence>
<comment type="caution">
    <text evidence="4">Lacks conserved residue(s) required for the propagation of feature annotation.</text>
</comment>
<feature type="disulfide bond" evidence="4">
    <location>
        <begin position="895"/>
        <end position="908"/>
    </location>
</feature>
<feature type="disulfide bond" evidence="4">
    <location>
        <begin position="847"/>
        <end position="860"/>
    </location>
</feature>
<dbReference type="Proteomes" id="UP000054928">
    <property type="component" value="Unassembled WGS sequence"/>
</dbReference>
<organism evidence="7 8">
    <name type="scientific">Plasmopara halstedii</name>
    <name type="common">Downy mildew of sunflower</name>
    <dbReference type="NCBI Taxonomy" id="4781"/>
    <lineage>
        <taxon>Eukaryota</taxon>
        <taxon>Sar</taxon>
        <taxon>Stramenopiles</taxon>
        <taxon>Oomycota</taxon>
        <taxon>Peronosporomycetes</taxon>
        <taxon>Peronosporales</taxon>
        <taxon>Peronosporaceae</taxon>
        <taxon>Plasmopara</taxon>
    </lineage>
</organism>
<feature type="domain" description="TNFR-Cys" evidence="6">
    <location>
        <begin position="873"/>
        <end position="916"/>
    </location>
</feature>
<dbReference type="EMBL" id="CCYD01000207">
    <property type="protein sequence ID" value="CEG36448.1"/>
    <property type="molecule type" value="Genomic_DNA"/>
</dbReference>
<dbReference type="OMA" id="CYPCTEC"/>
<dbReference type="SUPFAM" id="SSF141072">
    <property type="entry name" value="CalX-like"/>
    <property type="match status" value="4"/>
</dbReference>
<accession>A0A0P1A7Y9</accession>
<keyword evidence="1 5" id="KW-0732">Signal</keyword>
<reference evidence="8" key="1">
    <citation type="submission" date="2014-09" db="EMBL/GenBank/DDBJ databases">
        <authorList>
            <person name="Sharma Rahul"/>
            <person name="Thines Marco"/>
        </authorList>
    </citation>
    <scope>NUCLEOTIDE SEQUENCE [LARGE SCALE GENOMIC DNA]</scope>
</reference>
<dbReference type="InterPro" id="IPR001368">
    <property type="entry name" value="TNFR/NGFR_Cys_rich_reg"/>
</dbReference>
<evidence type="ECO:0000259" key="6">
    <source>
        <dbReference type="PROSITE" id="PS50050"/>
    </source>
</evidence>
<evidence type="ECO:0000256" key="3">
    <source>
        <dbReference type="ARBA" id="ARBA00022837"/>
    </source>
</evidence>
<feature type="signal peptide" evidence="5">
    <location>
        <begin position="1"/>
        <end position="16"/>
    </location>
</feature>
<feature type="chain" id="PRO_5006058440" evidence="5">
    <location>
        <begin position="17"/>
        <end position="1010"/>
    </location>
</feature>
<feature type="repeat" description="TNFR-Cys" evidence="4">
    <location>
        <begin position="873"/>
        <end position="916"/>
    </location>
</feature>
<dbReference type="Pfam" id="PF03160">
    <property type="entry name" value="Calx-beta"/>
    <property type="match status" value="4"/>
</dbReference>
<keyword evidence="2" id="KW-0677">Repeat</keyword>
<feature type="disulfide bond" evidence="4">
    <location>
        <begin position="898"/>
        <end position="916"/>
    </location>
</feature>
<feature type="repeat" description="TNFR-Cys" evidence="4">
    <location>
        <begin position="825"/>
        <end position="868"/>
    </location>
</feature>
<protein>
    <submittedName>
        <fullName evidence="7">TNFR/NGFR cysteine-rich region</fullName>
    </submittedName>
</protein>
<name>A0A0P1A7Y9_PLAHL</name>
<feature type="domain" description="TNFR-Cys" evidence="6">
    <location>
        <begin position="825"/>
        <end position="868"/>
    </location>
</feature>
<feature type="disulfide bond" evidence="4">
    <location>
        <begin position="850"/>
        <end position="868"/>
    </location>
</feature>
<dbReference type="Gene3D" id="2.60.40.2030">
    <property type="match status" value="4"/>
</dbReference>
<dbReference type="GeneID" id="36398053"/>
<evidence type="ECO:0000256" key="2">
    <source>
        <dbReference type="ARBA" id="ARBA00022737"/>
    </source>
</evidence>
<keyword evidence="3" id="KW-0106">Calcium</keyword>
<evidence type="ECO:0000313" key="8">
    <source>
        <dbReference type="Proteomes" id="UP000054928"/>
    </source>
</evidence>
<dbReference type="InterPro" id="IPR038081">
    <property type="entry name" value="CalX-like_sf"/>
</dbReference>
<dbReference type="AlphaFoldDB" id="A0A0P1A7Y9"/>
<keyword evidence="8" id="KW-1185">Reference proteome</keyword>
<dbReference type="RefSeq" id="XP_024572817.1">
    <property type="nucleotide sequence ID" value="XM_024720923.1"/>
</dbReference>
<dbReference type="Gene3D" id="2.10.50.10">
    <property type="entry name" value="Tumor Necrosis Factor Receptor, subunit A, domain 2"/>
    <property type="match status" value="2"/>
</dbReference>
<evidence type="ECO:0000256" key="5">
    <source>
        <dbReference type="SAM" id="SignalP"/>
    </source>
</evidence>
<dbReference type="PROSITE" id="PS50050">
    <property type="entry name" value="TNFR_NGFR_2"/>
    <property type="match status" value="2"/>
</dbReference>
<dbReference type="GO" id="GO:0007154">
    <property type="term" value="P:cell communication"/>
    <property type="evidence" value="ECO:0007669"/>
    <property type="project" value="InterPro"/>
</dbReference>
<sequence>MWRWLFVLKVLFSARGYMYYTKLVQAADANGRFQFSHDIYSSTKAFGVVSISIQRGLGSDGRAAVYVSTIPGLGNAVADQDFKSPCNVSLVWQDGDDFDKDLYVPIYNDGKPQIDPKSFVLALHDAVGAHINADRNQAQVVLLPSSKRASARSFTFQDTAIDVVEGEELIIPVLWTSTTMLTASVNFEIICNTACFPMDFVLVSPVSQLLEWKCDNNFANDATQLQNISLRVNNDNLYEQAESFIVRLVGVEPQEEDAIRIERSKIIPEILVRIKGPNDVRQGSLQFVADCYPDCASTKYLTLAGGAALVTIQRLNGSDGDCSVVVATKDDTAKAGLDYDHLKQKLNWKDGDFSDRQVVVSMLFARADPDESPRRLMLVLQENEGASLSDVHASISFIEITGPTNEYHSEINFAASEFEYSGLLNSNLSFSNLVARGKMRHQFCPNVMLEEPGVLSVVLQRNFAALFVPAQVTVKSIANTASSGVDYESLTEVVTWVNEDSKVKKVLLRILIPPSYDPHPRSFWLQLSDVTGAKFGECNVLQVILKGIAQGPHLVSFDLNMAIGTLTLHTNIPARASTLKVTKLLLQSNLKVDITFQFNARQSTTRSADGTSIVVNIGPEDLNSLKRMVNFVENANAILLSTKAGLFQHVLDDCQSSGNFVCSSLLTLEVPTSAALTVSMFTPDSLPPVLVGYSLDLPQQLLMLHFSEAVDRRTVQIEALTLAETAAGIETYRLLPSTTHVVMPELDSVNVAGQRTADDTILTLQIGQTDVTALRSFGAGRIGITRARTFLGIKSTFVADFAGNAVKAVGVASNMLQHSAADCSRCPDGSFLTKSCSDLKDRICAPCSVCPQNSYAIEVCSALQDTVCYPCTECRSNHYVSIACTPMTDRVCAPCTQCTLDEFEVSLCAAGVDRVCRTCNSCKLNAAQRTLCQHSPMWKRLQMRSPFSCPRPVQEFQSREKQLQRAKSNRCGSGRCSCTNTGIAGNLNPFGNGFPDDQRCTGPERYNILV</sequence>
<dbReference type="SMART" id="SM00208">
    <property type="entry name" value="TNFR"/>
    <property type="match status" value="2"/>
</dbReference>
<keyword evidence="4" id="KW-1015">Disulfide bond</keyword>
<dbReference type="Pfam" id="PF00020">
    <property type="entry name" value="TNFR_c6"/>
    <property type="match status" value="1"/>
</dbReference>